<dbReference type="Proteomes" id="UP001295740">
    <property type="component" value="Unassembled WGS sequence"/>
</dbReference>
<evidence type="ECO:0000256" key="6">
    <source>
        <dbReference type="SAM" id="Phobius"/>
    </source>
</evidence>
<keyword evidence="3 6" id="KW-1133">Transmembrane helix</keyword>
<keyword evidence="8" id="KW-1185">Reference proteome</keyword>
<dbReference type="InterPro" id="IPR006603">
    <property type="entry name" value="PQ-loop_rpt"/>
</dbReference>
<feature type="transmembrane region" description="Helical" evidence="6">
    <location>
        <begin position="183"/>
        <end position="202"/>
    </location>
</feature>
<proteinExistence type="predicted"/>
<dbReference type="PANTHER" id="PTHR14856:SF9">
    <property type="entry name" value="PQ-LOOP REPEAT-CONTAINING PROTEIN 1"/>
    <property type="match status" value="1"/>
</dbReference>
<dbReference type="GO" id="GO:0042147">
    <property type="term" value="P:retrograde transport, endosome to Golgi"/>
    <property type="evidence" value="ECO:0007669"/>
    <property type="project" value="TreeGrafter"/>
</dbReference>
<dbReference type="GO" id="GO:0005802">
    <property type="term" value="C:trans-Golgi network"/>
    <property type="evidence" value="ECO:0007669"/>
    <property type="project" value="TreeGrafter"/>
</dbReference>
<dbReference type="PANTHER" id="PTHR14856">
    <property type="entry name" value="PQ-LOOP REPEAT-CONTAINING PROTEIN 1-LIKE PROTEIN"/>
    <property type="match status" value="1"/>
</dbReference>
<dbReference type="GO" id="GO:0005768">
    <property type="term" value="C:endosome"/>
    <property type="evidence" value="ECO:0007669"/>
    <property type="project" value="TreeGrafter"/>
</dbReference>
<name>A0AAI8VN53_9PEZI</name>
<evidence type="ECO:0000256" key="1">
    <source>
        <dbReference type="ARBA" id="ARBA00004141"/>
    </source>
</evidence>
<evidence type="ECO:0000256" key="2">
    <source>
        <dbReference type="ARBA" id="ARBA00022692"/>
    </source>
</evidence>
<feature type="region of interest" description="Disordered" evidence="5">
    <location>
        <begin position="278"/>
        <end position="307"/>
    </location>
</feature>
<evidence type="ECO:0000256" key="5">
    <source>
        <dbReference type="SAM" id="MobiDB-lite"/>
    </source>
</evidence>
<evidence type="ECO:0000256" key="4">
    <source>
        <dbReference type="ARBA" id="ARBA00023136"/>
    </source>
</evidence>
<dbReference type="InterPro" id="IPR052241">
    <property type="entry name" value="SLC66/Scramblase_ANY1"/>
</dbReference>
<accession>A0AAI8VN53</accession>
<dbReference type="GO" id="GO:0045332">
    <property type="term" value="P:phospholipid translocation"/>
    <property type="evidence" value="ECO:0007669"/>
    <property type="project" value="TreeGrafter"/>
</dbReference>
<sequence>MGFFTAIAGYAAPVFLILSPILSYSDQAISMHRAKSSAGFSLDIPLIMLVASIFRLDMASTLDPRAFLVAATLTSAIRIFYWPGAKYDSALLVQSFCNIFIQVILLKIALDHRPSPSSKGGDAALPFTGGQDGLAGMRRPYNFWRWRSPKPYWQVLLSLFIALTILELLLAPFPPIYSTYSTLIGYIGLSVEATLPLPQLFANAQSRSCKGFRVSVLASWLFGDAMKMFWFFTSTTEIPLAFKLCGIFQACCDALIGVQYMMYGDRAPAARTQQDWPYAGVRPHRARPPSGRQTPVGRRTPLGEKTF</sequence>
<dbReference type="Gene3D" id="1.20.1280.290">
    <property type="match status" value="1"/>
</dbReference>
<comment type="caution">
    <text evidence="7">The sequence shown here is derived from an EMBL/GenBank/DDBJ whole genome shotgun (WGS) entry which is preliminary data.</text>
</comment>
<dbReference type="GO" id="GO:0016020">
    <property type="term" value="C:membrane"/>
    <property type="evidence" value="ECO:0007669"/>
    <property type="project" value="UniProtKB-SubCell"/>
</dbReference>
<keyword evidence="4 6" id="KW-0472">Membrane</keyword>
<evidence type="ECO:0000313" key="8">
    <source>
        <dbReference type="Proteomes" id="UP001295740"/>
    </source>
</evidence>
<comment type="subcellular location">
    <subcellularLocation>
        <location evidence="1">Membrane</location>
        <topology evidence="1">Multi-pass membrane protein</topology>
    </subcellularLocation>
</comment>
<feature type="transmembrane region" description="Helical" evidence="6">
    <location>
        <begin position="37"/>
        <end position="54"/>
    </location>
</feature>
<gene>
    <name evidence="7" type="ORF">KHLLAP_LOCUS8469</name>
</gene>
<dbReference type="FunFam" id="1.20.1280.290:FF:000005">
    <property type="entry name" value="PQ-loop repeat-containing protein 1"/>
    <property type="match status" value="1"/>
</dbReference>
<reference evidence="7" key="1">
    <citation type="submission" date="2023-10" db="EMBL/GenBank/DDBJ databases">
        <authorList>
            <person name="Hackl T."/>
        </authorList>
    </citation>
    <scope>NUCLEOTIDE SEQUENCE</scope>
</reference>
<keyword evidence="2 6" id="KW-0812">Transmembrane</keyword>
<evidence type="ECO:0000256" key="3">
    <source>
        <dbReference type="ARBA" id="ARBA00022989"/>
    </source>
</evidence>
<dbReference type="EMBL" id="CAUWAG010000010">
    <property type="protein sequence ID" value="CAJ2508001.1"/>
    <property type="molecule type" value="Genomic_DNA"/>
</dbReference>
<dbReference type="Pfam" id="PF04193">
    <property type="entry name" value="PQ-loop"/>
    <property type="match status" value="1"/>
</dbReference>
<feature type="transmembrane region" description="Helical" evidence="6">
    <location>
        <begin position="214"/>
        <end position="232"/>
    </location>
</feature>
<organism evidence="7 8">
    <name type="scientific">Anthostomella pinea</name>
    <dbReference type="NCBI Taxonomy" id="933095"/>
    <lineage>
        <taxon>Eukaryota</taxon>
        <taxon>Fungi</taxon>
        <taxon>Dikarya</taxon>
        <taxon>Ascomycota</taxon>
        <taxon>Pezizomycotina</taxon>
        <taxon>Sordariomycetes</taxon>
        <taxon>Xylariomycetidae</taxon>
        <taxon>Xylariales</taxon>
        <taxon>Xylariaceae</taxon>
        <taxon>Anthostomella</taxon>
    </lineage>
</organism>
<protein>
    <submittedName>
        <fullName evidence="7">Uu.00g091870.m01.CDS01</fullName>
    </submittedName>
</protein>
<feature type="transmembrane region" description="Helical" evidence="6">
    <location>
        <begin position="7"/>
        <end position="25"/>
    </location>
</feature>
<dbReference type="GO" id="GO:0005829">
    <property type="term" value="C:cytosol"/>
    <property type="evidence" value="ECO:0007669"/>
    <property type="project" value="GOC"/>
</dbReference>
<dbReference type="AlphaFoldDB" id="A0AAI8VN53"/>
<evidence type="ECO:0000313" key="7">
    <source>
        <dbReference type="EMBL" id="CAJ2508001.1"/>
    </source>
</evidence>
<feature type="transmembrane region" description="Helical" evidence="6">
    <location>
        <begin position="152"/>
        <end position="171"/>
    </location>
</feature>